<evidence type="ECO:0000256" key="10">
    <source>
        <dbReference type="ARBA" id="ARBA00044991"/>
    </source>
</evidence>
<evidence type="ECO:0000256" key="8">
    <source>
        <dbReference type="ARBA" id="ARBA00044926"/>
    </source>
</evidence>
<dbReference type="InterPro" id="IPR023198">
    <property type="entry name" value="PGP-like_dom2"/>
</dbReference>
<dbReference type="EC" id="5.4.2.6" evidence="9"/>
<accession>A0A6F8YKM7</accession>
<keyword evidence="3" id="KW-0597">Phosphoprotein</keyword>
<dbReference type="InterPro" id="IPR023214">
    <property type="entry name" value="HAD_sf"/>
</dbReference>
<evidence type="ECO:0000256" key="2">
    <source>
        <dbReference type="ARBA" id="ARBA00006171"/>
    </source>
</evidence>
<dbReference type="GO" id="GO:0046872">
    <property type="term" value="F:metal ion binding"/>
    <property type="evidence" value="ECO:0007669"/>
    <property type="project" value="UniProtKB-KW"/>
</dbReference>
<evidence type="ECO:0000256" key="7">
    <source>
        <dbReference type="ARBA" id="ARBA00023277"/>
    </source>
</evidence>
<evidence type="ECO:0000256" key="1">
    <source>
        <dbReference type="ARBA" id="ARBA00001946"/>
    </source>
</evidence>
<keyword evidence="4" id="KW-0479">Metal-binding</keyword>
<dbReference type="InterPro" id="IPR006439">
    <property type="entry name" value="HAD-SF_hydro_IA"/>
</dbReference>
<dbReference type="EMBL" id="AP022871">
    <property type="protein sequence ID" value="BCB86501.1"/>
    <property type="molecule type" value="Genomic_DNA"/>
</dbReference>
<dbReference type="NCBIfam" id="TIGR01509">
    <property type="entry name" value="HAD-SF-IA-v3"/>
    <property type="match status" value="1"/>
</dbReference>
<keyword evidence="11" id="KW-0378">Hydrolase</keyword>
<dbReference type="GO" id="GO:0008801">
    <property type="term" value="F:beta-phosphoglucomutase activity"/>
    <property type="evidence" value="ECO:0007669"/>
    <property type="project" value="UniProtKB-EC"/>
</dbReference>
<dbReference type="AlphaFoldDB" id="A0A6F8YKM7"/>
<dbReference type="NCBIfam" id="TIGR02009">
    <property type="entry name" value="PGMB-YQAB-SF"/>
    <property type="match status" value="1"/>
</dbReference>
<evidence type="ECO:0000313" key="11">
    <source>
        <dbReference type="EMBL" id="BCB86501.1"/>
    </source>
</evidence>
<dbReference type="InterPro" id="IPR051600">
    <property type="entry name" value="Beta-PGM-like"/>
</dbReference>
<dbReference type="InterPro" id="IPR010976">
    <property type="entry name" value="B-phosphoglucomutase_hydrolase"/>
</dbReference>
<keyword evidence="7" id="KW-0119">Carbohydrate metabolism</keyword>
<dbReference type="PANTHER" id="PTHR46193:SF18">
    <property type="entry name" value="HEXITOL PHOSPHATASE B"/>
    <property type="match status" value="1"/>
</dbReference>
<dbReference type="Pfam" id="PF00702">
    <property type="entry name" value="Hydrolase"/>
    <property type="match status" value="1"/>
</dbReference>
<evidence type="ECO:0000256" key="9">
    <source>
        <dbReference type="ARBA" id="ARBA00044968"/>
    </source>
</evidence>
<dbReference type="GO" id="GO:0016787">
    <property type="term" value="F:hydrolase activity"/>
    <property type="evidence" value="ECO:0007669"/>
    <property type="project" value="UniProtKB-KW"/>
</dbReference>
<organism evidence="11 12">
    <name type="scientific">Phytohabitans suffuscus</name>
    <dbReference type="NCBI Taxonomy" id="624315"/>
    <lineage>
        <taxon>Bacteria</taxon>
        <taxon>Bacillati</taxon>
        <taxon>Actinomycetota</taxon>
        <taxon>Actinomycetes</taxon>
        <taxon>Micromonosporales</taxon>
        <taxon>Micromonosporaceae</taxon>
    </lineage>
</organism>
<dbReference type="PANTHER" id="PTHR46193">
    <property type="entry name" value="6-PHOSPHOGLUCONATE PHOSPHATASE"/>
    <property type="match status" value="1"/>
</dbReference>
<comment type="similarity">
    <text evidence="2">Belongs to the HAD-like hydrolase superfamily. CbbY/CbbZ/Gph/YieH family.</text>
</comment>
<name>A0A6F8YKM7_9ACTN</name>
<comment type="catalytic activity">
    <reaction evidence="8">
        <text>beta-D-glucose 1-phosphate = beta-D-glucose 6-phosphate</text>
        <dbReference type="Rhea" id="RHEA:20113"/>
        <dbReference type="ChEBI" id="CHEBI:57684"/>
        <dbReference type="ChEBI" id="CHEBI:58247"/>
        <dbReference type="EC" id="5.4.2.6"/>
    </reaction>
</comment>
<dbReference type="SFLD" id="SFLDS00003">
    <property type="entry name" value="Haloacid_Dehalogenase"/>
    <property type="match status" value="1"/>
</dbReference>
<dbReference type="InterPro" id="IPR036412">
    <property type="entry name" value="HAD-like_sf"/>
</dbReference>
<evidence type="ECO:0000313" key="12">
    <source>
        <dbReference type="Proteomes" id="UP000503011"/>
    </source>
</evidence>
<keyword evidence="5" id="KW-0460">Magnesium</keyword>
<evidence type="ECO:0000256" key="6">
    <source>
        <dbReference type="ARBA" id="ARBA00023235"/>
    </source>
</evidence>
<reference evidence="11 12" key="2">
    <citation type="submission" date="2020-03" db="EMBL/GenBank/DDBJ databases">
        <authorList>
            <person name="Ichikawa N."/>
            <person name="Kimura A."/>
            <person name="Kitahashi Y."/>
            <person name="Uohara A."/>
        </authorList>
    </citation>
    <scope>NUCLEOTIDE SEQUENCE [LARGE SCALE GENOMIC DNA]</scope>
    <source>
        <strain evidence="11 12">NBRC 105367</strain>
    </source>
</reference>
<dbReference type="Gene3D" id="1.10.150.240">
    <property type="entry name" value="Putative phosphatase, domain 2"/>
    <property type="match status" value="1"/>
</dbReference>
<dbReference type="SFLD" id="SFLDG01129">
    <property type="entry name" value="C1.5:_HAD__Beta-PGM__Phosphata"/>
    <property type="match status" value="1"/>
</dbReference>
<dbReference type="SUPFAM" id="SSF56784">
    <property type="entry name" value="HAD-like"/>
    <property type="match status" value="1"/>
</dbReference>
<comment type="cofactor">
    <cofactor evidence="1">
        <name>Mg(2+)</name>
        <dbReference type="ChEBI" id="CHEBI:18420"/>
    </cofactor>
</comment>
<proteinExistence type="inferred from homology"/>
<keyword evidence="12" id="KW-1185">Reference proteome</keyword>
<sequence>MDMRQMLPAGKPGFGDGADYANLAIRTLTVITKPRVSRQFHQTNNGYSVRVLGLPDGVTACLFDLDGVLTQTAKVHNAAWKETFDAYLRDRAERAGEPFRPFDPGDDYNKYVDGRPRADGVRTFLGSRGITLPEGAPDDPPDVETVNGIGNRKNELLLRHIREDGVETYPGSVDYLKVARESGLRRAVVSASANCRDILTVTGLIDEVEVVVDGIVARRDNLRGKPHPDTFLDAAKLLGVAPSAAAVFEDALAGVEAGRAGDFGLVVGVDRVGQTDALYKHGAHVVVRDLSELLENP</sequence>
<evidence type="ECO:0000256" key="5">
    <source>
        <dbReference type="ARBA" id="ARBA00022842"/>
    </source>
</evidence>
<dbReference type="Gene3D" id="3.40.50.1000">
    <property type="entry name" value="HAD superfamily/HAD-like"/>
    <property type="match status" value="1"/>
</dbReference>
<evidence type="ECO:0000256" key="4">
    <source>
        <dbReference type="ARBA" id="ARBA00022723"/>
    </source>
</evidence>
<gene>
    <name evidence="11" type="ORF">Psuf_038140</name>
</gene>
<dbReference type="KEGG" id="psuu:Psuf_038140"/>
<reference evidence="11 12" key="1">
    <citation type="submission" date="2020-03" db="EMBL/GenBank/DDBJ databases">
        <title>Whole genome shotgun sequence of Phytohabitans suffuscus NBRC 105367.</title>
        <authorList>
            <person name="Komaki H."/>
            <person name="Tamura T."/>
        </authorList>
    </citation>
    <scope>NUCLEOTIDE SEQUENCE [LARGE SCALE GENOMIC DNA]</scope>
    <source>
        <strain evidence="11 12">NBRC 105367</strain>
    </source>
</reference>
<keyword evidence="6" id="KW-0413">Isomerase</keyword>
<protein>
    <recommendedName>
        <fullName evidence="10">Beta-phosphoglucomutase</fullName>
        <ecNumber evidence="9">5.4.2.6</ecNumber>
    </recommendedName>
</protein>
<dbReference type="Proteomes" id="UP000503011">
    <property type="component" value="Chromosome"/>
</dbReference>
<evidence type="ECO:0000256" key="3">
    <source>
        <dbReference type="ARBA" id="ARBA00022553"/>
    </source>
</evidence>